<keyword evidence="3" id="KW-1185">Reference proteome</keyword>
<keyword evidence="1" id="KW-0472">Membrane</keyword>
<name>B4D5K9_9BACT</name>
<keyword evidence="1" id="KW-1133">Transmembrane helix</keyword>
<protein>
    <submittedName>
        <fullName evidence="2">Uncharacterized protein</fullName>
    </submittedName>
</protein>
<dbReference type="Proteomes" id="UP000005824">
    <property type="component" value="Unassembled WGS sequence"/>
</dbReference>
<reference evidence="2 3" key="1">
    <citation type="journal article" date="2011" name="J. Bacteriol.">
        <title>Genome sequence of Chthoniobacter flavus Ellin428, an aerobic heterotrophic soil bacterium.</title>
        <authorList>
            <person name="Kant R."/>
            <person name="van Passel M.W."/>
            <person name="Palva A."/>
            <person name="Lucas S."/>
            <person name="Lapidus A."/>
            <person name="Glavina Del Rio T."/>
            <person name="Dalin E."/>
            <person name="Tice H."/>
            <person name="Bruce D."/>
            <person name="Goodwin L."/>
            <person name="Pitluck S."/>
            <person name="Larimer F.W."/>
            <person name="Land M.L."/>
            <person name="Hauser L."/>
            <person name="Sangwan P."/>
            <person name="de Vos W.M."/>
            <person name="Janssen P.H."/>
            <person name="Smidt H."/>
        </authorList>
    </citation>
    <scope>NUCLEOTIDE SEQUENCE [LARGE SCALE GENOMIC DNA]</scope>
    <source>
        <strain evidence="2 3">Ellin428</strain>
    </source>
</reference>
<proteinExistence type="predicted"/>
<dbReference type="InParanoid" id="B4D5K9"/>
<dbReference type="AlphaFoldDB" id="B4D5K9"/>
<sequence>MANAKERVQHRAIFVPVKPYEPLLLGSASLLVMWLLLLWMYRRKLFLRI</sequence>
<organism evidence="2 3">
    <name type="scientific">Chthoniobacter flavus Ellin428</name>
    <dbReference type="NCBI Taxonomy" id="497964"/>
    <lineage>
        <taxon>Bacteria</taxon>
        <taxon>Pseudomonadati</taxon>
        <taxon>Verrucomicrobiota</taxon>
        <taxon>Spartobacteria</taxon>
        <taxon>Chthoniobacterales</taxon>
        <taxon>Chthoniobacteraceae</taxon>
        <taxon>Chthoniobacter</taxon>
    </lineage>
</organism>
<evidence type="ECO:0000256" key="1">
    <source>
        <dbReference type="SAM" id="Phobius"/>
    </source>
</evidence>
<dbReference type="EMBL" id="ABVL01000013">
    <property type="protein sequence ID" value="EDY18414.1"/>
    <property type="molecule type" value="Genomic_DNA"/>
</dbReference>
<accession>B4D5K9</accession>
<evidence type="ECO:0000313" key="3">
    <source>
        <dbReference type="Proteomes" id="UP000005824"/>
    </source>
</evidence>
<comment type="caution">
    <text evidence="2">The sequence shown here is derived from an EMBL/GenBank/DDBJ whole genome shotgun (WGS) entry which is preliminary data.</text>
</comment>
<keyword evidence="1" id="KW-0812">Transmembrane</keyword>
<gene>
    <name evidence="2" type="ORF">CfE428DRAFT_4198</name>
</gene>
<feature type="transmembrane region" description="Helical" evidence="1">
    <location>
        <begin position="23"/>
        <end position="41"/>
    </location>
</feature>
<evidence type="ECO:0000313" key="2">
    <source>
        <dbReference type="EMBL" id="EDY18414.1"/>
    </source>
</evidence>